<accession>C9PLZ3</accession>
<dbReference type="EMBL" id="ACZR01000001">
    <property type="protein sequence ID" value="EEX51213.1"/>
    <property type="molecule type" value="Genomic_DNA"/>
</dbReference>
<dbReference type="Proteomes" id="UP000005519">
    <property type="component" value="Unassembled WGS sequence"/>
</dbReference>
<dbReference type="InterPro" id="IPR013830">
    <property type="entry name" value="SGNH_hydro"/>
</dbReference>
<name>C9PLZ3_9PAST</name>
<dbReference type="OrthoDB" id="5675325at2"/>
<protein>
    <recommendedName>
        <fullName evidence="1">SGNH hydrolase-type esterase domain-containing protein</fullName>
    </recommendedName>
</protein>
<dbReference type="InterPro" id="IPR051532">
    <property type="entry name" value="Ester_Hydrolysis_Enzymes"/>
</dbReference>
<proteinExistence type="predicted"/>
<dbReference type="STRING" id="667128.HMPREF0621_0017"/>
<comment type="caution">
    <text evidence="2">The sequence shown here is derived from an EMBL/GenBank/DDBJ whole genome shotgun (WGS) entry which is preliminary data.</text>
</comment>
<dbReference type="SUPFAM" id="SSF52266">
    <property type="entry name" value="SGNH hydrolase"/>
    <property type="match status" value="1"/>
</dbReference>
<sequence>MLSDQDIFQRYLQKRSEFNKPAEVSLIGHSLFDMWADQLQSTPTLKGKSVANLGISGVSTRQYLDVVVNQDRIQYLGQYVFLFLGVNDICKEKEYSPVQVMAWLNTILTKLQKIAPHSRYYLLEATPVNNIGTVTNRQIHELNHYLKSHCPENVIYIPTQTEFCDDKGDLNANYCTDGLHFNQKGYQILQRILEQNL</sequence>
<dbReference type="Pfam" id="PF13472">
    <property type="entry name" value="Lipase_GDSL_2"/>
    <property type="match status" value="1"/>
</dbReference>
<dbReference type="RefSeq" id="WP_005764827.1">
    <property type="nucleotide sequence ID" value="NZ_GG704815.1"/>
</dbReference>
<dbReference type="PANTHER" id="PTHR30383:SF29">
    <property type="entry name" value="SGNH HYDROLASE-TYPE ESTERASE DOMAIN-CONTAINING PROTEIN"/>
    <property type="match status" value="1"/>
</dbReference>
<reference evidence="2 3" key="1">
    <citation type="submission" date="2009-10" db="EMBL/GenBank/DDBJ databases">
        <authorList>
            <person name="Muzny D."/>
            <person name="Qin X."/>
            <person name="Deng J."/>
            <person name="Jiang H."/>
            <person name="Liu Y."/>
            <person name="Qu J."/>
            <person name="Song X.-Z."/>
            <person name="Zhang L."/>
            <person name="Thornton R."/>
            <person name="Coyle M."/>
            <person name="Francisco L."/>
            <person name="Jackson L."/>
            <person name="Javaid M."/>
            <person name="Korchina V."/>
            <person name="Kovar C."/>
            <person name="Mata R."/>
            <person name="Mathew T."/>
            <person name="Ngo R."/>
            <person name="Nguyen L."/>
            <person name="Nguyen N."/>
            <person name="Okwuonu G."/>
            <person name="Ongeri F."/>
            <person name="Pham C."/>
            <person name="Simmons D."/>
            <person name="Wilczek-Boney K."/>
            <person name="Hale W."/>
            <person name="Jakkamsetti A."/>
            <person name="Pham P."/>
            <person name="Ruth R."/>
            <person name="San Lucas F."/>
            <person name="Warren J."/>
            <person name="Zhang J."/>
            <person name="Zhao Z."/>
            <person name="Zhou C."/>
            <person name="Zhu D."/>
            <person name="Lee S."/>
            <person name="Bess C."/>
            <person name="Blankenburg K."/>
            <person name="Forbes L."/>
            <person name="Fu Q."/>
            <person name="Gubbala S."/>
            <person name="Hirani K."/>
            <person name="Jayaseelan J.C."/>
            <person name="Lara F."/>
            <person name="Munidasa M."/>
            <person name="Palculict T."/>
            <person name="Patil S."/>
            <person name="Pu L.-L."/>
            <person name="Saada N."/>
            <person name="Tang L."/>
            <person name="Weissenberger G."/>
            <person name="Zhu Y."/>
            <person name="Hemphill L."/>
            <person name="Shang Y."/>
            <person name="Youmans B."/>
            <person name="Ayvaz T."/>
            <person name="Ross M."/>
            <person name="Santibanez J."/>
            <person name="Aqrawi P."/>
            <person name="Gross S."/>
            <person name="Joshi V."/>
            <person name="Fowler G."/>
            <person name="Nazareth L."/>
            <person name="Reid J."/>
            <person name="Worley K."/>
            <person name="Petrosino J."/>
            <person name="Highlander S."/>
            <person name="Gibbs R."/>
        </authorList>
    </citation>
    <scope>NUCLEOTIDE SEQUENCE [LARGE SCALE GENOMIC DNA]</scope>
    <source>
        <strain evidence="2 3">ATCC 43325</strain>
    </source>
</reference>
<dbReference type="AlphaFoldDB" id="C9PLZ3"/>
<dbReference type="Gene3D" id="3.40.50.1110">
    <property type="entry name" value="SGNH hydrolase"/>
    <property type="match status" value="1"/>
</dbReference>
<dbReference type="InterPro" id="IPR036514">
    <property type="entry name" value="SGNH_hydro_sf"/>
</dbReference>
<evidence type="ECO:0000313" key="2">
    <source>
        <dbReference type="EMBL" id="EEX51213.1"/>
    </source>
</evidence>
<feature type="domain" description="SGNH hydrolase-type esterase" evidence="1">
    <location>
        <begin position="33"/>
        <end position="188"/>
    </location>
</feature>
<dbReference type="PANTHER" id="PTHR30383">
    <property type="entry name" value="THIOESTERASE 1/PROTEASE 1/LYSOPHOSPHOLIPASE L1"/>
    <property type="match status" value="1"/>
</dbReference>
<dbReference type="HOGENOM" id="CLU_119950_0_0_6"/>
<dbReference type="GO" id="GO:0016788">
    <property type="term" value="F:hydrolase activity, acting on ester bonds"/>
    <property type="evidence" value="ECO:0007669"/>
    <property type="project" value="UniProtKB-ARBA"/>
</dbReference>
<evidence type="ECO:0000259" key="1">
    <source>
        <dbReference type="Pfam" id="PF13472"/>
    </source>
</evidence>
<dbReference type="CDD" id="cd01841">
    <property type="entry name" value="NnaC_like"/>
    <property type="match status" value="1"/>
</dbReference>
<keyword evidence="3" id="KW-1185">Reference proteome</keyword>
<evidence type="ECO:0000313" key="3">
    <source>
        <dbReference type="Proteomes" id="UP000005519"/>
    </source>
</evidence>
<organism evidence="2 3">
    <name type="scientific">Pasteurella dagmatis ATCC 43325</name>
    <dbReference type="NCBI Taxonomy" id="667128"/>
    <lineage>
        <taxon>Bacteria</taxon>
        <taxon>Pseudomonadati</taxon>
        <taxon>Pseudomonadota</taxon>
        <taxon>Gammaproteobacteria</taxon>
        <taxon>Pasteurellales</taxon>
        <taxon>Pasteurellaceae</taxon>
        <taxon>Pasteurella</taxon>
    </lineage>
</organism>
<gene>
    <name evidence="2" type="ORF">HMPREF0621_0017</name>
</gene>